<evidence type="ECO:0000313" key="2">
    <source>
        <dbReference type="EMBL" id="CAG6761690.1"/>
    </source>
</evidence>
<dbReference type="AlphaFoldDB" id="A0A8D9A9Q1"/>
<sequence>MMTSHIIQQLTANSIDVRRRGSVVGGDLGEVIFRGGGIFEIFGEKHDGGENIANEQNIETPLQRFHREGFHFFLIGLIAGFGNALAIVIIFSGRRNIGGSVVNGGRIR</sequence>
<feature type="transmembrane region" description="Helical" evidence="1">
    <location>
        <begin position="70"/>
        <end position="91"/>
    </location>
</feature>
<keyword evidence="1" id="KW-0812">Transmembrane</keyword>
<evidence type="ECO:0000256" key="1">
    <source>
        <dbReference type="SAM" id="Phobius"/>
    </source>
</evidence>
<reference evidence="2" key="1">
    <citation type="submission" date="2021-05" db="EMBL/GenBank/DDBJ databases">
        <authorList>
            <person name="Alioto T."/>
            <person name="Alioto T."/>
            <person name="Gomez Garrido J."/>
        </authorList>
    </citation>
    <scope>NUCLEOTIDE SEQUENCE</scope>
</reference>
<protein>
    <submittedName>
        <fullName evidence="2">Uncharacterized protein</fullName>
    </submittedName>
</protein>
<proteinExistence type="predicted"/>
<dbReference type="EMBL" id="HBUF01559592">
    <property type="protein sequence ID" value="CAG6761690.1"/>
    <property type="molecule type" value="Transcribed_RNA"/>
</dbReference>
<organism evidence="2">
    <name type="scientific">Cacopsylla melanoneura</name>
    <dbReference type="NCBI Taxonomy" id="428564"/>
    <lineage>
        <taxon>Eukaryota</taxon>
        <taxon>Metazoa</taxon>
        <taxon>Ecdysozoa</taxon>
        <taxon>Arthropoda</taxon>
        <taxon>Hexapoda</taxon>
        <taxon>Insecta</taxon>
        <taxon>Pterygota</taxon>
        <taxon>Neoptera</taxon>
        <taxon>Paraneoptera</taxon>
        <taxon>Hemiptera</taxon>
        <taxon>Sternorrhyncha</taxon>
        <taxon>Psylloidea</taxon>
        <taxon>Psyllidae</taxon>
        <taxon>Psyllinae</taxon>
        <taxon>Cacopsylla</taxon>
    </lineage>
</organism>
<keyword evidence="1" id="KW-0472">Membrane</keyword>
<accession>A0A8D9A9Q1</accession>
<name>A0A8D9A9Q1_9HEMI</name>
<keyword evidence="1" id="KW-1133">Transmembrane helix</keyword>